<reference evidence="8" key="1">
    <citation type="submission" date="2019-11" db="EMBL/GenBank/DDBJ databases">
        <authorList>
            <person name="Feng L."/>
        </authorList>
    </citation>
    <scope>NUCLEOTIDE SEQUENCE</scope>
    <source>
        <strain evidence="8">CnexileLFYP112</strain>
    </source>
</reference>
<dbReference type="InterPro" id="IPR036249">
    <property type="entry name" value="Thioredoxin-like_sf"/>
</dbReference>
<dbReference type="EMBL" id="CACRTG010000001">
    <property type="protein sequence ID" value="VYS78529.1"/>
    <property type="molecule type" value="Genomic_DNA"/>
</dbReference>
<dbReference type="InterPro" id="IPR013766">
    <property type="entry name" value="Thioredoxin_domain"/>
</dbReference>
<keyword evidence="3" id="KW-0249">Electron transport</keyword>
<dbReference type="GO" id="GO:0005737">
    <property type="term" value="C:cytoplasm"/>
    <property type="evidence" value="ECO:0007669"/>
    <property type="project" value="TreeGrafter"/>
</dbReference>
<keyword evidence="2" id="KW-0813">Transport</keyword>
<dbReference type="SUPFAM" id="SSF52833">
    <property type="entry name" value="Thioredoxin-like"/>
    <property type="match status" value="1"/>
</dbReference>
<dbReference type="PROSITE" id="PS51352">
    <property type="entry name" value="THIOREDOXIN_2"/>
    <property type="match status" value="1"/>
</dbReference>
<evidence type="ECO:0000259" key="7">
    <source>
        <dbReference type="PROSITE" id="PS51352"/>
    </source>
</evidence>
<keyword evidence="5 6" id="KW-0676">Redox-active center</keyword>
<accession>A0A6N2RDZ9</accession>
<protein>
    <submittedName>
        <fullName evidence="8">Thioredoxin-like protein</fullName>
    </submittedName>
</protein>
<evidence type="ECO:0000256" key="5">
    <source>
        <dbReference type="ARBA" id="ARBA00023284"/>
    </source>
</evidence>
<comment type="similarity">
    <text evidence="1">Belongs to the thioredoxin family.</text>
</comment>
<organism evidence="8">
    <name type="scientific">[Clostridium] nexile</name>
    <dbReference type="NCBI Taxonomy" id="29361"/>
    <lineage>
        <taxon>Bacteria</taxon>
        <taxon>Bacillati</taxon>
        <taxon>Bacillota</taxon>
        <taxon>Clostridia</taxon>
        <taxon>Lachnospirales</taxon>
        <taxon>Lachnospiraceae</taxon>
        <taxon>Tyzzerella</taxon>
    </lineage>
</organism>
<dbReference type="InterPro" id="IPR005746">
    <property type="entry name" value="Thioredoxin"/>
</dbReference>
<dbReference type="PANTHER" id="PTHR45663:SF11">
    <property type="entry name" value="GEO12009P1"/>
    <property type="match status" value="1"/>
</dbReference>
<evidence type="ECO:0000256" key="4">
    <source>
        <dbReference type="ARBA" id="ARBA00023157"/>
    </source>
</evidence>
<dbReference type="CDD" id="cd02947">
    <property type="entry name" value="TRX_family"/>
    <property type="match status" value="1"/>
</dbReference>
<name>A0A6N2RDZ9_9FIRM</name>
<dbReference type="GO" id="GO:0015035">
    <property type="term" value="F:protein-disulfide reductase activity"/>
    <property type="evidence" value="ECO:0007669"/>
    <property type="project" value="InterPro"/>
</dbReference>
<dbReference type="PANTHER" id="PTHR45663">
    <property type="entry name" value="GEO12009P1"/>
    <property type="match status" value="1"/>
</dbReference>
<feature type="domain" description="Thioredoxin" evidence="7">
    <location>
        <begin position="1"/>
        <end position="89"/>
    </location>
</feature>
<dbReference type="AlphaFoldDB" id="A0A6N2RDZ9"/>
<keyword evidence="4 6" id="KW-1015">Disulfide bond</keyword>
<dbReference type="Gene3D" id="3.40.30.10">
    <property type="entry name" value="Glutaredoxin"/>
    <property type="match status" value="1"/>
</dbReference>
<gene>
    <name evidence="8" type="ORF">CNLFYP112_00098</name>
</gene>
<evidence type="ECO:0000256" key="2">
    <source>
        <dbReference type="ARBA" id="ARBA00022448"/>
    </source>
</evidence>
<sequence length="90" mass="10454">MQVTLIVLFAHWCPKCNMMMPVVDEIEEVYKEQLEVVRIDIEKETEIAKDYSIQIVPTFVIMKQGNEVMRMAGIIGEEILKKRIETVIGK</sequence>
<feature type="disulfide bond" description="Redox-active" evidence="6">
    <location>
        <begin position="13"/>
        <end position="16"/>
    </location>
</feature>
<evidence type="ECO:0000256" key="1">
    <source>
        <dbReference type="ARBA" id="ARBA00008987"/>
    </source>
</evidence>
<evidence type="ECO:0000256" key="6">
    <source>
        <dbReference type="PIRSR" id="PIRSR000077-4"/>
    </source>
</evidence>
<proteinExistence type="inferred from homology"/>
<evidence type="ECO:0000313" key="8">
    <source>
        <dbReference type="EMBL" id="VYS78529.1"/>
    </source>
</evidence>
<dbReference type="PIRSF" id="PIRSF000077">
    <property type="entry name" value="Thioredoxin"/>
    <property type="match status" value="1"/>
</dbReference>
<dbReference type="Pfam" id="PF00085">
    <property type="entry name" value="Thioredoxin"/>
    <property type="match status" value="1"/>
</dbReference>
<evidence type="ECO:0000256" key="3">
    <source>
        <dbReference type="ARBA" id="ARBA00022982"/>
    </source>
</evidence>